<accession>A0A8H6MCI4</accession>
<gene>
    <name evidence="2" type="ORF">DFP72DRAFT_840300</name>
</gene>
<organism evidence="2 3">
    <name type="scientific">Ephemerocybe angulata</name>
    <dbReference type="NCBI Taxonomy" id="980116"/>
    <lineage>
        <taxon>Eukaryota</taxon>
        <taxon>Fungi</taxon>
        <taxon>Dikarya</taxon>
        <taxon>Basidiomycota</taxon>
        <taxon>Agaricomycotina</taxon>
        <taxon>Agaricomycetes</taxon>
        <taxon>Agaricomycetidae</taxon>
        <taxon>Agaricales</taxon>
        <taxon>Agaricineae</taxon>
        <taxon>Psathyrellaceae</taxon>
        <taxon>Ephemerocybe</taxon>
    </lineage>
</organism>
<evidence type="ECO:0000256" key="1">
    <source>
        <dbReference type="SAM" id="MobiDB-lite"/>
    </source>
</evidence>
<name>A0A8H6MCI4_9AGAR</name>
<evidence type="ECO:0000313" key="3">
    <source>
        <dbReference type="Proteomes" id="UP000521943"/>
    </source>
</evidence>
<feature type="region of interest" description="Disordered" evidence="1">
    <location>
        <begin position="1"/>
        <end position="63"/>
    </location>
</feature>
<feature type="region of interest" description="Disordered" evidence="1">
    <location>
        <begin position="80"/>
        <end position="102"/>
    </location>
</feature>
<reference evidence="2 3" key="1">
    <citation type="submission" date="2020-07" db="EMBL/GenBank/DDBJ databases">
        <title>Comparative genomics of pyrophilous fungi reveals a link between fire events and developmental genes.</title>
        <authorList>
            <consortium name="DOE Joint Genome Institute"/>
            <person name="Steindorff A.S."/>
            <person name="Carver A."/>
            <person name="Calhoun S."/>
            <person name="Stillman K."/>
            <person name="Liu H."/>
            <person name="Lipzen A."/>
            <person name="Pangilinan J."/>
            <person name="Labutti K."/>
            <person name="Bruns T.D."/>
            <person name="Grigoriev I.V."/>
        </authorList>
    </citation>
    <scope>NUCLEOTIDE SEQUENCE [LARGE SCALE GENOMIC DNA]</scope>
    <source>
        <strain evidence="2 3">CBS 144469</strain>
    </source>
</reference>
<feature type="region of interest" description="Disordered" evidence="1">
    <location>
        <begin position="154"/>
        <end position="174"/>
    </location>
</feature>
<dbReference type="Proteomes" id="UP000521943">
    <property type="component" value="Unassembled WGS sequence"/>
</dbReference>
<dbReference type="EMBL" id="JACGCI010000004">
    <property type="protein sequence ID" value="KAF6764193.1"/>
    <property type="molecule type" value="Genomic_DNA"/>
</dbReference>
<proteinExistence type="predicted"/>
<keyword evidence="3" id="KW-1185">Reference proteome</keyword>
<feature type="compositionally biased region" description="Polar residues" evidence="1">
    <location>
        <begin position="42"/>
        <end position="56"/>
    </location>
</feature>
<comment type="caution">
    <text evidence="2">The sequence shown here is derived from an EMBL/GenBank/DDBJ whole genome shotgun (WGS) entry which is preliminary data.</text>
</comment>
<dbReference type="AlphaFoldDB" id="A0A8H6MCI4"/>
<protein>
    <submittedName>
        <fullName evidence="2">Uncharacterized protein</fullName>
    </submittedName>
</protein>
<evidence type="ECO:0000313" key="2">
    <source>
        <dbReference type="EMBL" id="KAF6764193.1"/>
    </source>
</evidence>
<sequence>MSGGPNPPFFASNSSLSGGLGNPPQIWRSADPQPLSTAAAAINQSQAGTPPRQQQPPFADPANRVGTFNLLEAQYPGQFSAFQNTVPPPPHPTPGGRHHRTLSSEAAGPAVEVQVLSEVPSIFDFVTTPALAEQTSRGTSNLTSTHFALASVASPRFPDNQYPPGSDFDFTPGTSRVLGYTSQTRIPANDSQAAGTSHQGDPYASIGMVSGHPTNPVTSSLYGRPGTYMPTPSDIDGGQVGQESNDDTDTEDLMKMVLDDLYAQSSLKLRFTPPSIRLPPLFFPAMDCQLMSDYATAYHGNYAIGLILGFFGDTNAKGLGLLTLDRPDQGLSQRIAESKNTLKNIVVSPANKTKYRPEPLGPEPLSPEPRFLEYYTGNLFQSLVEEYVIPPMADAYEHMYAKPLLEGIFTFAIEKVLKNPDLLPFANFDVPTENIMFKNAARLVATHTLDIHAFASVPASTLRTSGRSGRSPLNTRINFMNPSSSANIADAMQIARLFAQRKRLLDARLPMSTEKSPHAWKTEDGVLVMRFSDDVGDRNEVYILHFQSPCVIAITRWLIAHINGDFPETVAAFIEDQVAIGKARFPTGTSNADTTQPPVDPKNDGDLVWHVAKTAVAVRLLEIGAVLYMADEEGSVDFTADDIIKNQAAMNIFYTRLLSAETALWKLKTEHEGEYRILRANILELMITTTQSLAPGFIQDLNLVCRPEDSTHLSPGPESHHQGQALNARFVPFSGIEQGVPNLVMDRERLRRLHLNQHEARTVLRDTIPYHWTTIGKPKEFHSHPGLAGREVVAVDPSLEDGAQRALVETQIALAHA</sequence>